<keyword evidence="12 19" id="KW-0547">Nucleotide-binding</keyword>
<evidence type="ECO:0000256" key="12">
    <source>
        <dbReference type="ARBA" id="ARBA00022741"/>
    </source>
</evidence>
<dbReference type="GO" id="GO:0005525">
    <property type="term" value="F:GTP binding"/>
    <property type="evidence" value="ECO:0007669"/>
    <property type="project" value="UniProtKB-KW"/>
</dbReference>
<comment type="similarity">
    <text evidence="7">Belongs to the CobU/CobP family.</text>
</comment>
<evidence type="ECO:0000256" key="9">
    <source>
        <dbReference type="ARBA" id="ARBA00012523"/>
    </source>
</evidence>
<feature type="binding site" evidence="19">
    <location>
        <position position="95"/>
    </location>
    <ligand>
        <name>GTP</name>
        <dbReference type="ChEBI" id="CHEBI:37565"/>
    </ligand>
</feature>
<keyword evidence="11 20" id="KW-0808">Transferase</keyword>
<dbReference type="AlphaFoldDB" id="A0A2V2YZ04"/>
<dbReference type="PANTHER" id="PTHR34848:SF1">
    <property type="entry name" value="BIFUNCTIONAL ADENOSYLCOBALAMIN BIOSYNTHESIS PROTEIN COBU"/>
    <property type="match status" value="1"/>
</dbReference>
<proteinExistence type="inferred from homology"/>
<protein>
    <recommendedName>
        <fullName evidence="16">Adenosylcobinamide kinase</fullName>
        <ecNumber evidence="8">2.7.1.156</ecNumber>
        <ecNumber evidence="9">2.7.7.62</ecNumber>
    </recommendedName>
    <alternativeName>
        <fullName evidence="17">Adenosylcobinamide-phosphate guanylyltransferase</fullName>
    </alternativeName>
</protein>
<sequence length="194" mass="21454">MAALITGGARSGKSSFAERYAAKLAERGIYIATAAIGDDEMRERITRHREQREEGGFRWETVEETLKLAEQLDTLNQEADEAVRSGSKPPVVLVDCLTLWLTNTLLAYEHEPAGRLEQEVDRLVEAVAAYRHPLLLVTNEVGSGIVPAYPLGRTFRDAAGRMNRKMAEVCDRTFLVVSGIPVDLSRIAVSLDDL</sequence>
<dbReference type="GO" id="GO:0009236">
    <property type="term" value="P:cobalamin biosynthetic process"/>
    <property type="evidence" value="ECO:0007669"/>
    <property type="project" value="UniProtKB-UniPathway"/>
</dbReference>
<dbReference type="OrthoDB" id="9799422at2"/>
<dbReference type="GO" id="GO:0008820">
    <property type="term" value="F:cobinamide phosphate guanylyltransferase activity"/>
    <property type="evidence" value="ECO:0007669"/>
    <property type="project" value="UniProtKB-EC"/>
</dbReference>
<name>A0A2V2YZ04_9BACL</name>
<feature type="active site" description="GMP-histidine intermediate" evidence="18">
    <location>
        <position position="48"/>
    </location>
</feature>
<dbReference type="EC" id="2.7.1.156" evidence="8"/>
<feature type="binding site" evidence="19">
    <location>
        <begin position="32"/>
        <end position="34"/>
    </location>
    <ligand>
        <name>GTP</name>
        <dbReference type="ChEBI" id="CHEBI:37565"/>
    </ligand>
</feature>
<evidence type="ECO:0000256" key="17">
    <source>
        <dbReference type="ARBA" id="ARBA00030571"/>
    </source>
</evidence>
<accession>A0A2V2YZ04</accession>
<comment type="catalytic activity">
    <reaction evidence="2">
        <text>adenosylcob(III)inamide phosphate + GTP + H(+) = adenosylcob(III)inamide-GDP + diphosphate</text>
        <dbReference type="Rhea" id="RHEA:22712"/>
        <dbReference type="ChEBI" id="CHEBI:15378"/>
        <dbReference type="ChEBI" id="CHEBI:33019"/>
        <dbReference type="ChEBI" id="CHEBI:37565"/>
        <dbReference type="ChEBI" id="CHEBI:58502"/>
        <dbReference type="ChEBI" id="CHEBI:60487"/>
        <dbReference type="EC" id="2.7.7.62"/>
    </reaction>
</comment>
<keyword evidence="21" id="KW-1185">Reference proteome</keyword>
<evidence type="ECO:0000256" key="8">
    <source>
        <dbReference type="ARBA" id="ARBA00012016"/>
    </source>
</evidence>
<keyword evidence="13 20" id="KW-0418">Kinase</keyword>
<gene>
    <name evidence="20" type="ORF">DFQ01_103405</name>
</gene>
<dbReference type="InterPro" id="IPR003203">
    <property type="entry name" value="CobU/CobP"/>
</dbReference>
<evidence type="ECO:0000313" key="21">
    <source>
        <dbReference type="Proteomes" id="UP000246635"/>
    </source>
</evidence>
<comment type="pathway">
    <text evidence="6">Cofactor biosynthesis; adenosylcobalamin biosynthesis; adenosylcobalamin from cob(II)yrinate a,c-diamide: step 5/7.</text>
</comment>
<evidence type="ECO:0000256" key="3">
    <source>
        <dbReference type="ARBA" id="ARBA00001522"/>
    </source>
</evidence>
<evidence type="ECO:0000256" key="10">
    <source>
        <dbReference type="ARBA" id="ARBA00022573"/>
    </source>
</evidence>
<evidence type="ECO:0000256" key="2">
    <source>
        <dbReference type="ARBA" id="ARBA00000711"/>
    </source>
</evidence>
<evidence type="ECO:0000256" key="18">
    <source>
        <dbReference type="PIRSR" id="PIRSR006135-1"/>
    </source>
</evidence>
<comment type="catalytic activity">
    <reaction evidence="1">
        <text>adenosylcob(III)inamide + ATP = adenosylcob(III)inamide phosphate + ADP + H(+)</text>
        <dbReference type="Rhea" id="RHEA:15769"/>
        <dbReference type="ChEBI" id="CHEBI:2480"/>
        <dbReference type="ChEBI" id="CHEBI:15378"/>
        <dbReference type="ChEBI" id="CHEBI:30616"/>
        <dbReference type="ChEBI" id="CHEBI:58502"/>
        <dbReference type="ChEBI" id="CHEBI:456216"/>
        <dbReference type="EC" id="2.7.1.156"/>
    </reaction>
</comment>
<evidence type="ECO:0000256" key="4">
    <source>
        <dbReference type="ARBA" id="ARBA00003889"/>
    </source>
</evidence>
<dbReference type="Proteomes" id="UP000246635">
    <property type="component" value="Unassembled WGS sequence"/>
</dbReference>
<dbReference type="PIRSF" id="PIRSF006135">
    <property type="entry name" value="CobU"/>
    <property type="match status" value="1"/>
</dbReference>
<comment type="pathway">
    <text evidence="5">Cofactor biosynthesis; adenosylcobalamin biosynthesis; adenosylcobalamin from cob(II)yrinate a,c-diamide: step 6/7.</text>
</comment>
<dbReference type="Pfam" id="PF02283">
    <property type="entry name" value="CobU"/>
    <property type="match status" value="1"/>
</dbReference>
<evidence type="ECO:0000256" key="1">
    <source>
        <dbReference type="ARBA" id="ARBA00000312"/>
    </source>
</evidence>
<evidence type="ECO:0000256" key="11">
    <source>
        <dbReference type="ARBA" id="ARBA00022679"/>
    </source>
</evidence>
<dbReference type="EMBL" id="QGTQ01000003">
    <property type="protein sequence ID" value="PWW06501.1"/>
    <property type="molecule type" value="Genomic_DNA"/>
</dbReference>
<evidence type="ECO:0000256" key="5">
    <source>
        <dbReference type="ARBA" id="ARBA00004692"/>
    </source>
</evidence>
<reference evidence="20 21" key="1">
    <citation type="submission" date="2018-05" db="EMBL/GenBank/DDBJ databases">
        <title>Genomic Encyclopedia of Type Strains, Phase III (KMG-III): the genomes of soil and plant-associated and newly described type strains.</title>
        <authorList>
            <person name="Whitman W."/>
        </authorList>
    </citation>
    <scope>NUCLEOTIDE SEQUENCE [LARGE SCALE GENOMIC DNA]</scope>
    <source>
        <strain evidence="20 21">CECT 5696</strain>
    </source>
</reference>
<dbReference type="EC" id="2.7.7.62" evidence="9"/>
<dbReference type="SUPFAM" id="SSF52540">
    <property type="entry name" value="P-loop containing nucleoside triphosphate hydrolases"/>
    <property type="match status" value="1"/>
</dbReference>
<keyword evidence="15 19" id="KW-0342">GTP-binding</keyword>
<keyword evidence="20" id="KW-0548">Nucleotidyltransferase</keyword>
<dbReference type="GO" id="GO:0043752">
    <property type="term" value="F:adenosylcobinamide kinase activity"/>
    <property type="evidence" value="ECO:0007669"/>
    <property type="project" value="UniProtKB-EC"/>
</dbReference>
<dbReference type="NCBIfam" id="NF004469">
    <property type="entry name" value="PRK05800.1"/>
    <property type="match status" value="1"/>
</dbReference>
<evidence type="ECO:0000256" key="6">
    <source>
        <dbReference type="ARBA" id="ARBA00005159"/>
    </source>
</evidence>
<evidence type="ECO:0000256" key="15">
    <source>
        <dbReference type="ARBA" id="ARBA00023134"/>
    </source>
</evidence>
<keyword evidence="14" id="KW-0067">ATP-binding</keyword>
<evidence type="ECO:0000313" key="20">
    <source>
        <dbReference type="EMBL" id="PWW06501.1"/>
    </source>
</evidence>
<evidence type="ECO:0000256" key="13">
    <source>
        <dbReference type="ARBA" id="ARBA00022777"/>
    </source>
</evidence>
<dbReference type="RefSeq" id="WP_110043171.1">
    <property type="nucleotide sequence ID" value="NZ_CP054612.1"/>
</dbReference>
<comment type="caution">
    <text evidence="20">The sequence shown here is derived from an EMBL/GenBank/DDBJ whole genome shotgun (WGS) entry which is preliminary data.</text>
</comment>
<organism evidence="20 21">
    <name type="scientific">Paenibacillus cellulosilyticus</name>
    <dbReference type="NCBI Taxonomy" id="375489"/>
    <lineage>
        <taxon>Bacteria</taxon>
        <taxon>Bacillati</taxon>
        <taxon>Bacillota</taxon>
        <taxon>Bacilli</taxon>
        <taxon>Bacillales</taxon>
        <taxon>Paenibacillaceae</taxon>
        <taxon>Paenibacillus</taxon>
    </lineage>
</organism>
<feature type="binding site" evidence="19">
    <location>
        <begin position="7"/>
        <end position="14"/>
    </location>
    <ligand>
        <name>GTP</name>
        <dbReference type="ChEBI" id="CHEBI:37565"/>
    </ligand>
</feature>
<evidence type="ECO:0000256" key="16">
    <source>
        <dbReference type="ARBA" id="ARBA00029570"/>
    </source>
</evidence>
<evidence type="ECO:0000256" key="14">
    <source>
        <dbReference type="ARBA" id="ARBA00022840"/>
    </source>
</evidence>
<feature type="binding site" evidence="19">
    <location>
        <begin position="49"/>
        <end position="52"/>
    </location>
    <ligand>
        <name>GTP</name>
        <dbReference type="ChEBI" id="CHEBI:37565"/>
    </ligand>
</feature>
<dbReference type="InterPro" id="IPR027417">
    <property type="entry name" value="P-loop_NTPase"/>
</dbReference>
<keyword evidence="10" id="KW-0169">Cobalamin biosynthesis</keyword>
<dbReference type="UniPathway" id="UPA00148">
    <property type="reaction ID" value="UER00236"/>
</dbReference>
<evidence type="ECO:0000256" key="19">
    <source>
        <dbReference type="PIRSR" id="PIRSR006135-2"/>
    </source>
</evidence>
<comment type="function">
    <text evidence="4">Catalyzes ATP-dependent phosphorylation of adenosylcobinamide and addition of GMP to adenosylcobinamide phosphate.</text>
</comment>
<evidence type="ECO:0000256" key="7">
    <source>
        <dbReference type="ARBA" id="ARBA00007490"/>
    </source>
</evidence>
<dbReference type="CDD" id="cd00544">
    <property type="entry name" value="CobU"/>
    <property type="match status" value="1"/>
</dbReference>
<comment type="catalytic activity">
    <reaction evidence="3">
        <text>adenosylcob(III)inamide + GTP = adenosylcob(III)inamide phosphate + GDP + H(+)</text>
        <dbReference type="Rhea" id="RHEA:15765"/>
        <dbReference type="ChEBI" id="CHEBI:2480"/>
        <dbReference type="ChEBI" id="CHEBI:15378"/>
        <dbReference type="ChEBI" id="CHEBI:37565"/>
        <dbReference type="ChEBI" id="CHEBI:58189"/>
        <dbReference type="ChEBI" id="CHEBI:58502"/>
        <dbReference type="EC" id="2.7.1.156"/>
    </reaction>
</comment>
<dbReference type="Gene3D" id="3.40.50.300">
    <property type="entry name" value="P-loop containing nucleotide triphosphate hydrolases"/>
    <property type="match status" value="1"/>
</dbReference>
<feature type="binding site" evidence="19">
    <location>
        <position position="63"/>
    </location>
    <ligand>
        <name>GTP</name>
        <dbReference type="ChEBI" id="CHEBI:37565"/>
    </ligand>
</feature>
<dbReference type="PANTHER" id="PTHR34848">
    <property type="match status" value="1"/>
</dbReference>
<dbReference type="GO" id="GO:0005524">
    <property type="term" value="F:ATP binding"/>
    <property type="evidence" value="ECO:0007669"/>
    <property type="project" value="UniProtKB-KW"/>
</dbReference>